<name>A0ACC0B368_CATRO</name>
<protein>
    <submittedName>
        <fullName evidence="1">Uncharacterized protein</fullName>
    </submittedName>
</protein>
<dbReference type="Proteomes" id="UP001060085">
    <property type="component" value="Linkage Group LG04"/>
</dbReference>
<comment type="caution">
    <text evidence="1">The sequence shown here is derived from an EMBL/GenBank/DDBJ whole genome shotgun (WGS) entry which is preliminary data.</text>
</comment>
<accession>A0ACC0B368</accession>
<dbReference type="EMBL" id="CM044704">
    <property type="protein sequence ID" value="KAI5667027.1"/>
    <property type="molecule type" value="Genomic_DNA"/>
</dbReference>
<gene>
    <name evidence="1" type="ORF">M9H77_16880</name>
</gene>
<keyword evidence="2" id="KW-1185">Reference proteome</keyword>
<sequence length="123" mass="14056">MNNEVLGMDVNFTSECEISLGKSNYSNMEPLDDLQQFIKFSHKILDLDQRCFLIKFPISLYNSTNHHPSNLSLRSLIFHQCCKRVLTPIVVSNVIAACYCSQEVGAQGVLITLYFFLLFILVF</sequence>
<evidence type="ECO:0000313" key="2">
    <source>
        <dbReference type="Proteomes" id="UP001060085"/>
    </source>
</evidence>
<organism evidence="1 2">
    <name type="scientific">Catharanthus roseus</name>
    <name type="common">Madagascar periwinkle</name>
    <name type="synonym">Vinca rosea</name>
    <dbReference type="NCBI Taxonomy" id="4058"/>
    <lineage>
        <taxon>Eukaryota</taxon>
        <taxon>Viridiplantae</taxon>
        <taxon>Streptophyta</taxon>
        <taxon>Embryophyta</taxon>
        <taxon>Tracheophyta</taxon>
        <taxon>Spermatophyta</taxon>
        <taxon>Magnoliopsida</taxon>
        <taxon>eudicotyledons</taxon>
        <taxon>Gunneridae</taxon>
        <taxon>Pentapetalae</taxon>
        <taxon>asterids</taxon>
        <taxon>lamiids</taxon>
        <taxon>Gentianales</taxon>
        <taxon>Apocynaceae</taxon>
        <taxon>Rauvolfioideae</taxon>
        <taxon>Vinceae</taxon>
        <taxon>Catharanthinae</taxon>
        <taxon>Catharanthus</taxon>
    </lineage>
</organism>
<evidence type="ECO:0000313" key="1">
    <source>
        <dbReference type="EMBL" id="KAI5667027.1"/>
    </source>
</evidence>
<proteinExistence type="predicted"/>
<reference evidence="2" key="1">
    <citation type="journal article" date="2023" name="Nat. Plants">
        <title>Single-cell RNA sequencing provides a high-resolution roadmap for understanding the multicellular compartmentation of specialized metabolism.</title>
        <authorList>
            <person name="Sun S."/>
            <person name="Shen X."/>
            <person name="Li Y."/>
            <person name="Li Y."/>
            <person name="Wang S."/>
            <person name="Li R."/>
            <person name="Zhang H."/>
            <person name="Shen G."/>
            <person name="Guo B."/>
            <person name="Wei J."/>
            <person name="Xu J."/>
            <person name="St-Pierre B."/>
            <person name="Chen S."/>
            <person name="Sun C."/>
        </authorList>
    </citation>
    <scope>NUCLEOTIDE SEQUENCE [LARGE SCALE GENOMIC DNA]</scope>
</reference>